<accession>A0ABW7FJ93</accession>
<keyword evidence="2" id="KW-1185">Reference proteome</keyword>
<comment type="caution">
    <text evidence="1">The sequence shown here is derived from an EMBL/GenBank/DDBJ whole genome shotgun (WGS) entry which is preliminary data.</text>
</comment>
<dbReference type="EMBL" id="JBIGHW010000005">
    <property type="protein sequence ID" value="MFG6441419.1"/>
    <property type="molecule type" value="Genomic_DNA"/>
</dbReference>
<evidence type="ECO:0000313" key="2">
    <source>
        <dbReference type="Proteomes" id="UP001606301"/>
    </source>
</evidence>
<reference evidence="1 2" key="1">
    <citation type="submission" date="2024-08" db="EMBL/GenBank/DDBJ databases">
        <authorList>
            <person name="Lu H."/>
        </authorList>
    </citation>
    <scope>NUCLEOTIDE SEQUENCE [LARGE SCALE GENOMIC DNA]</scope>
    <source>
        <strain evidence="1 2">LKC17W</strain>
    </source>
</reference>
<dbReference type="Proteomes" id="UP001606301">
    <property type="component" value="Unassembled WGS sequence"/>
</dbReference>
<protein>
    <recommendedName>
        <fullName evidence="3">DUF3806 domain-containing protein</fullName>
    </recommendedName>
</protein>
<evidence type="ECO:0008006" key="3">
    <source>
        <dbReference type="Google" id="ProtNLM"/>
    </source>
</evidence>
<organism evidence="1 2">
    <name type="scientific">Pelomonas margarita</name>
    <dbReference type="NCBI Taxonomy" id="3299031"/>
    <lineage>
        <taxon>Bacteria</taxon>
        <taxon>Pseudomonadati</taxon>
        <taxon>Pseudomonadota</taxon>
        <taxon>Betaproteobacteria</taxon>
        <taxon>Burkholderiales</taxon>
        <taxon>Sphaerotilaceae</taxon>
        <taxon>Roseateles</taxon>
    </lineage>
</organism>
<sequence>MSLSVHASPTREALQLADLDAVCRDELAEHARSMVDVAKEGFGVELDGSRASLEGLEQVLAECAEHMAQAGISAASEQSQMLIAIAGAYLGEVFRQAMGGNWYTLRAAGPDDGQLCLRTGGDKPAVLLPLSRVTRRLTEGPEFNVWHYAQVAWSVAD</sequence>
<evidence type="ECO:0000313" key="1">
    <source>
        <dbReference type="EMBL" id="MFG6441419.1"/>
    </source>
</evidence>
<proteinExistence type="predicted"/>
<name>A0ABW7FJ93_9BURK</name>
<dbReference type="RefSeq" id="WP_394397735.1">
    <property type="nucleotide sequence ID" value="NZ_JBIGHW010000005.1"/>
</dbReference>
<gene>
    <name evidence="1" type="ORF">ACG0Z3_12085</name>
</gene>